<dbReference type="Pfam" id="PF01037">
    <property type="entry name" value="AsnC_trans_reg"/>
    <property type="match status" value="1"/>
</dbReference>
<proteinExistence type="predicted"/>
<dbReference type="RefSeq" id="WP_209883797.1">
    <property type="nucleotide sequence ID" value="NZ_JAGGMR010000001.1"/>
</dbReference>
<accession>A0ABS4Q6I0</accession>
<dbReference type="Proteomes" id="UP001519325">
    <property type="component" value="Unassembled WGS sequence"/>
</dbReference>
<sequence length="314" mass="34162">MDSVRLDTVDLALLHALQVDGRAPFSRIAEVLEVSDRTIARRFARLRARGLARVCGVPDSYRIGQSEWLVRLRVRAGGANIVARDLARRPDTAWVTVLAGGAEVMTILRVDGEQPLPALSRHSQVLAVDTQRLLRHLTELRWRGRTSALSAEQVAALGPPEPGVAEAISLTDLDRRLLPALARDGRADYPSLSQAVGWSESAVRRRLDELRRQRVVRFDVEIDAAALGFPVHALLWLNVAPARLSGVARMLAGHPEVAFAGATTGAHNLLAIVVCRNAAALFDYLTDRIGTIEGIERMESAPITAIAKRSAPAD</sequence>
<dbReference type="PROSITE" id="PS50956">
    <property type="entry name" value="HTH_ASNC_2"/>
    <property type="match status" value="1"/>
</dbReference>
<gene>
    <name evidence="5" type="ORF">BJ987_000192</name>
</gene>
<dbReference type="InterPro" id="IPR019887">
    <property type="entry name" value="Tscrpt_reg_AsnC/Lrp_C"/>
</dbReference>
<dbReference type="Pfam" id="PF13404">
    <property type="entry name" value="HTH_AsnC-type"/>
    <property type="match status" value="2"/>
</dbReference>
<dbReference type="GO" id="GO:0003677">
    <property type="term" value="F:DNA binding"/>
    <property type="evidence" value="ECO:0007669"/>
    <property type="project" value="UniProtKB-KW"/>
</dbReference>
<dbReference type="InterPro" id="IPR036390">
    <property type="entry name" value="WH_DNA-bd_sf"/>
</dbReference>
<evidence type="ECO:0000313" key="6">
    <source>
        <dbReference type="Proteomes" id="UP001519325"/>
    </source>
</evidence>
<evidence type="ECO:0000256" key="1">
    <source>
        <dbReference type="ARBA" id="ARBA00023015"/>
    </source>
</evidence>
<name>A0ABS4Q6I0_9NOCA</name>
<organism evidence="5 6">
    <name type="scientific">Nocardia goodfellowii</name>
    <dbReference type="NCBI Taxonomy" id="882446"/>
    <lineage>
        <taxon>Bacteria</taxon>
        <taxon>Bacillati</taxon>
        <taxon>Actinomycetota</taxon>
        <taxon>Actinomycetes</taxon>
        <taxon>Mycobacteriales</taxon>
        <taxon>Nocardiaceae</taxon>
        <taxon>Nocardia</taxon>
    </lineage>
</organism>
<evidence type="ECO:0000256" key="2">
    <source>
        <dbReference type="ARBA" id="ARBA00023125"/>
    </source>
</evidence>
<protein>
    <submittedName>
        <fullName evidence="5">DNA-binding Lrp family transcriptional regulator</fullName>
    </submittedName>
</protein>
<keyword evidence="3" id="KW-0804">Transcription</keyword>
<comment type="caution">
    <text evidence="5">The sequence shown here is derived from an EMBL/GenBank/DDBJ whole genome shotgun (WGS) entry which is preliminary data.</text>
</comment>
<evidence type="ECO:0000256" key="3">
    <source>
        <dbReference type="ARBA" id="ARBA00023163"/>
    </source>
</evidence>
<dbReference type="SMART" id="SM00344">
    <property type="entry name" value="HTH_ASNC"/>
    <property type="match status" value="2"/>
</dbReference>
<dbReference type="InterPro" id="IPR019888">
    <property type="entry name" value="Tscrpt_reg_AsnC-like"/>
</dbReference>
<dbReference type="InterPro" id="IPR036388">
    <property type="entry name" value="WH-like_DNA-bd_sf"/>
</dbReference>
<feature type="domain" description="HTH asnC-type" evidence="4">
    <location>
        <begin position="170"/>
        <end position="230"/>
    </location>
</feature>
<dbReference type="Gene3D" id="3.30.70.920">
    <property type="match status" value="1"/>
</dbReference>
<dbReference type="PANTHER" id="PTHR30154">
    <property type="entry name" value="LEUCINE-RESPONSIVE REGULATORY PROTEIN"/>
    <property type="match status" value="1"/>
</dbReference>
<dbReference type="SUPFAM" id="SSF54909">
    <property type="entry name" value="Dimeric alpha+beta barrel"/>
    <property type="match status" value="1"/>
</dbReference>
<dbReference type="PANTHER" id="PTHR30154:SF34">
    <property type="entry name" value="TRANSCRIPTIONAL REGULATOR AZLB"/>
    <property type="match status" value="1"/>
</dbReference>
<evidence type="ECO:0000313" key="5">
    <source>
        <dbReference type="EMBL" id="MBP2187291.1"/>
    </source>
</evidence>
<dbReference type="InterPro" id="IPR000485">
    <property type="entry name" value="AsnC-type_HTH_dom"/>
</dbReference>
<reference evidence="5 6" key="1">
    <citation type="submission" date="2021-03" db="EMBL/GenBank/DDBJ databases">
        <title>Sequencing the genomes of 1000 actinobacteria strains.</title>
        <authorList>
            <person name="Klenk H.-P."/>
        </authorList>
    </citation>
    <scope>NUCLEOTIDE SEQUENCE [LARGE SCALE GENOMIC DNA]</scope>
    <source>
        <strain evidence="5 6">DSM 45516</strain>
    </source>
</reference>
<evidence type="ECO:0000259" key="4">
    <source>
        <dbReference type="PROSITE" id="PS50956"/>
    </source>
</evidence>
<keyword evidence="6" id="KW-1185">Reference proteome</keyword>
<dbReference type="Gene3D" id="1.10.10.10">
    <property type="entry name" value="Winged helix-like DNA-binding domain superfamily/Winged helix DNA-binding domain"/>
    <property type="match status" value="2"/>
</dbReference>
<dbReference type="InterPro" id="IPR011008">
    <property type="entry name" value="Dimeric_a/b-barrel"/>
</dbReference>
<keyword evidence="2 5" id="KW-0238">DNA-binding</keyword>
<dbReference type="PRINTS" id="PR00033">
    <property type="entry name" value="HTHASNC"/>
</dbReference>
<keyword evidence="1" id="KW-0805">Transcription regulation</keyword>
<dbReference type="EMBL" id="JAGGMR010000001">
    <property type="protein sequence ID" value="MBP2187291.1"/>
    <property type="molecule type" value="Genomic_DNA"/>
</dbReference>
<dbReference type="SUPFAM" id="SSF46785">
    <property type="entry name" value="Winged helix' DNA-binding domain"/>
    <property type="match status" value="2"/>
</dbReference>